<name>A0A368GBH8_ANCCA</name>
<dbReference type="Gene3D" id="3.40.33.10">
    <property type="entry name" value="CAP"/>
    <property type="match status" value="1"/>
</dbReference>
<dbReference type="InterPro" id="IPR035940">
    <property type="entry name" value="CAP_sf"/>
</dbReference>
<evidence type="ECO:0000313" key="3">
    <source>
        <dbReference type="Proteomes" id="UP000252519"/>
    </source>
</evidence>
<reference evidence="2 3" key="1">
    <citation type="submission" date="2014-10" db="EMBL/GenBank/DDBJ databases">
        <title>Draft genome of the hookworm Ancylostoma caninum.</title>
        <authorList>
            <person name="Mitreva M."/>
        </authorList>
    </citation>
    <scope>NUCLEOTIDE SEQUENCE [LARGE SCALE GENOMIC DNA]</scope>
    <source>
        <strain evidence="2 3">Baltimore</strain>
    </source>
</reference>
<dbReference type="Proteomes" id="UP000252519">
    <property type="component" value="Unassembled WGS sequence"/>
</dbReference>
<accession>A0A368GBH8</accession>
<dbReference type="AlphaFoldDB" id="A0A368GBH8"/>
<dbReference type="OrthoDB" id="10470724at2759"/>
<feature type="domain" description="SCP" evidence="1">
    <location>
        <begin position="32"/>
        <end position="126"/>
    </location>
</feature>
<sequence length="136" mass="16221">LRIKVCSIEQTEKCKGSRASPEIKQQILKFHRTAREDKPIEWDCKLEQIARSTTKDATTRINAEKVNKKRGLNFFEYDEEDRKQFTKAGDIVKFVLDYWWSSERYARCIMDDKNIMKLGCSYKDDKVFLFDCVYKK</sequence>
<proteinExistence type="predicted"/>
<dbReference type="SUPFAM" id="SSF55797">
    <property type="entry name" value="PR-1-like"/>
    <property type="match status" value="1"/>
</dbReference>
<comment type="caution">
    <text evidence="2">The sequence shown here is derived from an EMBL/GenBank/DDBJ whole genome shotgun (WGS) entry which is preliminary data.</text>
</comment>
<protein>
    <recommendedName>
        <fullName evidence="1">SCP domain-containing protein</fullName>
    </recommendedName>
</protein>
<evidence type="ECO:0000313" key="2">
    <source>
        <dbReference type="EMBL" id="RCN41763.1"/>
    </source>
</evidence>
<evidence type="ECO:0000259" key="1">
    <source>
        <dbReference type="Pfam" id="PF00188"/>
    </source>
</evidence>
<feature type="non-terminal residue" evidence="2">
    <location>
        <position position="1"/>
    </location>
</feature>
<dbReference type="Pfam" id="PF00188">
    <property type="entry name" value="CAP"/>
    <property type="match status" value="1"/>
</dbReference>
<gene>
    <name evidence="2" type="ORF">ANCCAN_12249</name>
</gene>
<dbReference type="EMBL" id="JOJR01000222">
    <property type="protein sequence ID" value="RCN41763.1"/>
    <property type="molecule type" value="Genomic_DNA"/>
</dbReference>
<organism evidence="2 3">
    <name type="scientific">Ancylostoma caninum</name>
    <name type="common">Dog hookworm</name>
    <dbReference type="NCBI Taxonomy" id="29170"/>
    <lineage>
        <taxon>Eukaryota</taxon>
        <taxon>Metazoa</taxon>
        <taxon>Ecdysozoa</taxon>
        <taxon>Nematoda</taxon>
        <taxon>Chromadorea</taxon>
        <taxon>Rhabditida</taxon>
        <taxon>Rhabditina</taxon>
        <taxon>Rhabditomorpha</taxon>
        <taxon>Strongyloidea</taxon>
        <taxon>Ancylostomatidae</taxon>
        <taxon>Ancylostomatinae</taxon>
        <taxon>Ancylostoma</taxon>
    </lineage>
</organism>
<dbReference type="InterPro" id="IPR014044">
    <property type="entry name" value="CAP_dom"/>
</dbReference>
<keyword evidence="3" id="KW-1185">Reference proteome</keyword>